<dbReference type="InterPro" id="IPR013320">
    <property type="entry name" value="ConA-like_dom_sf"/>
</dbReference>
<dbReference type="InterPro" id="IPR001304">
    <property type="entry name" value="C-type_lectin-like"/>
</dbReference>
<feature type="non-terminal residue" evidence="8">
    <location>
        <position position="4114"/>
    </location>
</feature>
<sequence>MKKFLLQLSIIAIFLVETVSGQVLTGSNIATTAQDAQMSTWLNNSVSGTLLYRMTRDGASSYAFHSRCDNQGPTVTLIKTSYGTVFGGYTTAAWQSNWNYTHASAGFLFNLTTSKKGNQGSNYDPNSNYSIYGSPDYGPTFGGGHDLYINDNMSYGYINFYSYSTLDGSSQGSYNAATALAGPGLSGTEFYSGFITEIEVFKITPGIPAGALNFDGSNDRVSIPRTTALDLSGNNFTIEYWAKPTLVDGNSHWVISKDNGNSNLDYLSGLDGSGKWRFIYKNFSFDLSSTTAAVSGTWYHVACTYDGTTATLYINGIQEATATASATAVSNTSNVIIGARTASALNQYFQGDVDELRIFNRALPDCEVKSTKDCQLNTATQTGLIAYYKFSQGQINKDNTSITTLADATSNNNTGTLSGFTLTGTASTWVDNKISASCGVYAPLTASIAAPQGTNMCAGGALQLNANTGTGLTYQWQKDGVNISGATGSSYTATSAGAYTVVVSNSFGCTPAVSSATNIAIVATPTVEAITGTTNLCITTTSQLANATAAGVWSSDNNGIASVNASGLVTANSVGATTIRYSINPPGCGTIAATTTVNVYAYPVVQGITGGNKVCPNATLQLANTTTGGAWSSSNASVATVNASGLVSTLSAGAAVITYTVTTNGCATAKTNAITVSPITATVTAKPSCFGVNNGTATVNATGGGGSNKTYFVTQEYPGRVGTIDKSTGATTFIGNTGVNDLRAIAVNASGDIYVAGTDDGNKVYKIDPATGVATSLPYNYNGMCSVFGGMAFNANGELYGWTYCGYLYRINTTTGQFTLVVTPNNYGFEGIAFEPSTGTLYATTGNQLFTVNTSNGNTNYIGHYSFSGVSDIMFDDAGQLYAATGNQNNQLYTVNKSNPGSATLVGNFNTGAPVSGITGGGSSYTYLWDNGQTASTATNLTPGAHSVTITDVNGCSATASVTVAEQAKPTKFNVTGGGAYCQYANGVEVGLSGSENDVSYQLLLNGAPTGNTIQGNGNAISFGTQYSAGSYTVEAASTTITCKEQMTGTAVVTINPLPDQSITYSGANTICPNATLLLNAQTATGYTYQWRKDGNNIAGANNATYAASTTGYYTVIITTAGGCTGNNQPSVYVDAFPVPVVTAGGVTTFCEGNTVTLTSDNGGGRFNSYVWSNGATGNSITVSTAGTYTVTTTNGTCTATSAPVTLTTTPNTLTIAALATPVTCFNTSDGAVTLTTSGGTLPHNLNDSYDFAGTTINTTLFNTRNGSFSQNGELTETSSGSYGWDNYFSAKKVYTSPTNIIVETSFKFQSGTETMWGLFDANATNGDPSYLKMGWHMSYNNLYTWIENGSYQDYIGGNYQQDTWYDFKIEKTGSVLKYYTRLKGSGNYTLVYTRTYPSSTMPNVRMGVINNGIYNNAYVTDNWSIGNNPPTTALSTGTYTYVVTDAAGCAASTTVVVPVSSSPETIKLTATATPASCENGTDGTVTLTASSGSGQYSFETFNYAFSGNSGNIDQNKFDVYYGSFTENGTLKGVARGDYPPAGEWNNTLFAKSVVSSTGDFTLTQSFKFDPSYNWGTYAGFGLSNSTTNGDPYNFKLGFYYSNGSLVIYHNNNSYSAIGNYYVNQDVWYDFKIEKKGSAVNYYARQSTESGWTLVYSASNYTGESSLHFGVSYRSYYTYTGGFESKNWKISNNPPTTNLAPGTYTYIVTDLVGGCQAAATVTVPVYNGPDALKLAATVTSASCLNGASGSVSLVPSGGTAPYVYGSNFTFTNELSSVFNVSGNFSQSAGTLSGSNGSTNDWNNFITSKKTFDGNNDLSFEGTFSFTSGNWGSESAFGFMQPDANGNANGPGYVKLGFQASGNNLYAWTGNNQDYLTYISSNTQYDFKVEKTGNTVKYYYRQSGSGTYQLLLTKSAASLSSTLRLGMTYYSYYTYYGTPTTSNWKTVATPKLAGLAAGNYTYSVTDATGCSASASFTITTDSTQYQVTANVTHATFGNCDGKVAFTSNSGSLNATTNILNHSFPGTSIDNTLFDVTNGSYSVSGGSLHATHYYGYNGWNNNVSLKNAITDNGGKFASEFTMKFEGNADVMFGFNAGSGIPYDLNNIQSNGAGFTLRYSYGSLQTYGYGGNSTGLGSIAANQWYDFKIEKQGATINYYMRPSGAGSYSMIYTESYQGSATQFRSAIVHYDYYYNGSNGYDVKNWKITGAAPTTGLCPGTYTYNVATPEGCSKDVTFVVKDNAVNITTKVDPACNENNGRITITASSPNPPYTYSINGGVTYGSSNVFSNLAAGNYVVSVLDAGGLSSTLTTVTVGSTDNTAPTVITKNVTLHLGADGTATLTPAMVDSASADNCGIAGMTLDKTTFTCANITSVAECSGTALAFNGNSYVNVNSTTYAAQGTDFTWEAWIKTSGNGTIIAKTTNPNGAWQQGGKSLFIRDGKVCFDVGFYGVLETTDTYNDGAWHHIALSVQKNVSGSQDLCTIYVDGVSRASSTNLDVDYFSESGFTTQIGYTNNNFPSTPYFTGSIDEVKFWNFARSATDIANSYKGCASGTETGFKGYYKFNEGSGTTAGNTVSGAPSGSFVSNPTWVTSGASVSASVINTVTLTVTDYAGHATTGQATITVVDDLPPTITAPADVTVSAVNCGSLSASGITLGTPATADNCGLSTITNNAPAVYPVGTTDVTWTATDKYGNVSTAVQHVTVTSTEINITGNNTTIASGDATPSVADHTDFNDAVIGTPTAKIFTIQNTGSSPLHVSAVNSSNALFAVSGITLPATIAANASATFVVTFSTNTPGLSTSTITIVNDDCDESNYSFAVKADITCTTPVFSACPSDISTSNAAGLCGANVNYTAAVAGLPSPDVTYTFSGATVANGAGTGSGQLFNKGVTTVTISATNACGTATCTFTVSVADTENPTITAPAAVTVNTDLNSNKATNVNLGTPVTADNCGVLSVSNNAPAAFPIGTTVVTWTVIDGNEHAATATQDVTVIDNQPPTVHTQNITVYLGANGTVTITPAQINNGSTDNDGIASYAIDKTSFSCANIGANTVTLTVTDNHGTPATATAVVTVVDNTAPVVHTQNITLAIPASGTVSITAAQINNGSADNCGIASYSLDKTTFNCTNSGDNTVTLTVTDVNGNTATATAIVTIQSAAPVFANASSNIAANAPANGCNAVVTYPLSVNGVPAPSVTYTFTGATTGSGTGTGSGATFNKGVTQVAVSANSACGTVLNIFTVTVTDNLAPVPTVATLPTVTGECSAAVGAGPTAMDNCAGLVTGTTTDRTSFDQQGTYTITWTFTDGVNTSTQTQTVIVKDVTPPVMNCITSVTIPSDGQCGAYFSYARPTATDNCSGSAFNFFNGGEPNNWGSEDYLQFYASGTWNDLYDANMVYIIEFNSVKNNQIPNYTRIGVFGGHTYYLSQFGAQWHTARSNALALGADLASINTYEEDIFLAPYGGSTWVGGYQDHSDPDYAEPGDESQNFGGWKWVDGTKLGAGQITIKQTAGLPPGSVFPIGTTVNTWTATDQAGNTTTCSFSVTVEDKNGPAVNMSDIVINAAANACSAVATYDVRNVTTDCTQGPITIEYSVPSGSEFNIGQNPVTVTATDALGNVSYTTFYVIVNDVTAPAFNVPANITVNNDQGQCGAVVNFNVTATDCNGANVTYSKQPGSFFQLGTTTVTVTATDDYNNTSSQSFTVTVLDNEPPVITTVPANVTTTAGLDSCGKVVYYQAPVATENCAVQSQVFNYTGAPVAFTVPAGVTSINVDMSGAAGGPAYYYYGYYQYGDNGQKGGRVQATMSVTPGQVLYLNIGGQGTQYNGGYNGGAPGYNDGYYWYFGGGGGATDIRTNASDLNSRLIVAGGAGGNGYYQSGGAGGGLEGQLAYGYDQPAYGGTQSAGGVGGNYDWYYIGDNGSFGNGGAVGYFGGGGGGGGWYGGGGGAYSNGGGGSSYTAAEMFNNVLHTQAYNEGNGSITLSWSTAIPMVQAAGLPSGSVFPVGSTVNTFKATDAAGNESVASFTVTVTDDQKPTITAPHNITVSNDAAKCGATLAIVAPAAADNCGVASTVGVRSDALALNADYPVGTTTITWTVTDIHGNTQTAIQTIVVNDTEKPVITAPAA</sequence>
<dbReference type="CDD" id="cd00110">
    <property type="entry name" value="LamG"/>
    <property type="match status" value="1"/>
</dbReference>
<dbReference type="EMBL" id="JAACJS010000002">
    <property type="protein sequence ID" value="NCI48283.1"/>
    <property type="molecule type" value="Genomic_DNA"/>
</dbReference>
<organism evidence="8 9">
    <name type="scientific">Sediminibacterium roseum</name>
    <dbReference type="NCBI Taxonomy" id="1978412"/>
    <lineage>
        <taxon>Bacteria</taxon>
        <taxon>Pseudomonadati</taxon>
        <taxon>Bacteroidota</taxon>
        <taxon>Chitinophagia</taxon>
        <taxon>Chitinophagales</taxon>
        <taxon>Chitinophagaceae</taxon>
        <taxon>Sediminibacterium</taxon>
    </lineage>
</organism>
<feature type="domain" description="HYR" evidence="6">
    <location>
        <begin position="3441"/>
        <end position="3539"/>
    </location>
</feature>
<dbReference type="InterPro" id="IPR016186">
    <property type="entry name" value="C-type_lectin-like/link_sf"/>
</dbReference>
<dbReference type="Gene3D" id="3.10.100.10">
    <property type="entry name" value="Mannose-Binding Protein A, subunit A"/>
    <property type="match status" value="1"/>
</dbReference>
<name>A0ABW9ZQD3_9BACT</name>
<dbReference type="InterPro" id="IPR001791">
    <property type="entry name" value="Laminin_G"/>
</dbReference>
<evidence type="ECO:0000259" key="4">
    <source>
        <dbReference type="PROSITE" id="PS50025"/>
    </source>
</evidence>
<dbReference type="SUPFAM" id="SSF49899">
    <property type="entry name" value="Concanavalin A-like lectins/glucanases"/>
    <property type="match status" value="2"/>
</dbReference>
<dbReference type="PROSITE" id="PS50825">
    <property type="entry name" value="HYR"/>
    <property type="match status" value="5"/>
</dbReference>
<dbReference type="Pfam" id="PF13385">
    <property type="entry name" value="Laminin_G_3"/>
    <property type="match status" value="2"/>
</dbReference>
<keyword evidence="9" id="KW-1185">Reference proteome</keyword>
<dbReference type="Gene3D" id="2.60.120.200">
    <property type="match status" value="2"/>
</dbReference>
<dbReference type="InterPro" id="IPR006571">
    <property type="entry name" value="TLDc_dom"/>
</dbReference>
<feature type="domain" description="HYR" evidence="6">
    <location>
        <begin position="4018"/>
        <end position="4103"/>
    </location>
</feature>
<evidence type="ECO:0000256" key="3">
    <source>
        <dbReference type="ARBA" id="ARBA00023157"/>
    </source>
</evidence>
<dbReference type="SMART" id="SM00635">
    <property type="entry name" value="BID_2"/>
    <property type="match status" value="2"/>
</dbReference>
<dbReference type="Gene3D" id="2.60.40.1080">
    <property type="match status" value="1"/>
</dbReference>
<dbReference type="PROSITE" id="PS51886">
    <property type="entry name" value="TLDC"/>
    <property type="match status" value="1"/>
</dbReference>
<reference evidence="8 9" key="1">
    <citation type="submission" date="2020-01" db="EMBL/GenBank/DDBJ databases">
        <title>Genome analysis.</title>
        <authorList>
            <person name="Wu S."/>
            <person name="Wang G."/>
        </authorList>
    </citation>
    <scope>NUCLEOTIDE SEQUENCE [LARGE SCALE GENOMIC DNA]</scope>
    <source>
        <strain evidence="8 9">SYL130</strain>
    </source>
</reference>
<dbReference type="InterPro" id="IPR003343">
    <property type="entry name" value="Big_2"/>
</dbReference>
<feature type="domain" description="HYR" evidence="6">
    <location>
        <begin position="3619"/>
        <end position="3698"/>
    </location>
</feature>
<dbReference type="SUPFAM" id="SSF49373">
    <property type="entry name" value="Invasin/intimin cell-adhesion fragments"/>
    <property type="match status" value="2"/>
</dbReference>
<dbReference type="Pfam" id="PF02494">
    <property type="entry name" value="HYR"/>
    <property type="match status" value="4"/>
</dbReference>
<comment type="caution">
    <text evidence="8">The sequence shown here is derived from an EMBL/GenBank/DDBJ whole genome shotgun (WGS) entry which is preliminary data.</text>
</comment>
<dbReference type="Proteomes" id="UP000753802">
    <property type="component" value="Unassembled WGS sequence"/>
</dbReference>
<evidence type="ECO:0000259" key="7">
    <source>
        <dbReference type="PROSITE" id="PS51886"/>
    </source>
</evidence>
<evidence type="ECO:0000259" key="6">
    <source>
        <dbReference type="PROSITE" id="PS50825"/>
    </source>
</evidence>
<keyword evidence="2" id="KW-0677">Repeat</keyword>
<dbReference type="SMART" id="SM00560">
    <property type="entry name" value="LamGL"/>
    <property type="match status" value="1"/>
</dbReference>
<dbReference type="RefSeq" id="WP_161816621.1">
    <property type="nucleotide sequence ID" value="NZ_JAACJS010000002.1"/>
</dbReference>
<evidence type="ECO:0000313" key="9">
    <source>
        <dbReference type="Proteomes" id="UP000753802"/>
    </source>
</evidence>
<dbReference type="Pfam" id="PF13573">
    <property type="entry name" value="SprB"/>
    <property type="match status" value="4"/>
</dbReference>
<dbReference type="InterPro" id="IPR003410">
    <property type="entry name" value="HYR_dom"/>
</dbReference>
<dbReference type="PANTHER" id="PTHR24273:SF32">
    <property type="entry name" value="HYALIN"/>
    <property type="match status" value="1"/>
</dbReference>
<accession>A0ABW9ZQD3</accession>
<dbReference type="SMART" id="SM00584">
    <property type="entry name" value="TLDc"/>
    <property type="match status" value="1"/>
</dbReference>
<dbReference type="InterPro" id="IPR006558">
    <property type="entry name" value="LamG-like"/>
</dbReference>
<dbReference type="Gene3D" id="2.60.40.740">
    <property type="match status" value="1"/>
</dbReference>
<dbReference type="SUPFAM" id="SSF63829">
    <property type="entry name" value="Calcium-dependent phosphotriesterase"/>
    <property type="match status" value="1"/>
</dbReference>
<dbReference type="Gene3D" id="2.40.10.500">
    <property type="match status" value="1"/>
</dbReference>
<dbReference type="InterPro" id="IPR013783">
    <property type="entry name" value="Ig-like_fold"/>
</dbReference>
<evidence type="ECO:0000256" key="2">
    <source>
        <dbReference type="ARBA" id="ARBA00022737"/>
    </source>
</evidence>
<evidence type="ECO:0000259" key="5">
    <source>
        <dbReference type="PROSITE" id="PS50041"/>
    </source>
</evidence>
<feature type="domain" description="C-type lectin" evidence="5">
    <location>
        <begin position="3410"/>
        <end position="3519"/>
    </location>
</feature>
<dbReference type="PROSITE" id="PS50041">
    <property type="entry name" value="C_TYPE_LECTIN_2"/>
    <property type="match status" value="1"/>
</dbReference>
<evidence type="ECO:0000256" key="1">
    <source>
        <dbReference type="ARBA" id="ARBA00022729"/>
    </source>
</evidence>
<dbReference type="InterPro" id="IPR025667">
    <property type="entry name" value="SprB_repeat"/>
</dbReference>
<dbReference type="SUPFAM" id="SSF56436">
    <property type="entry name" value="C-type lectin-like"/>
    <property type="match status" value="1"/>
</dbReference>
<dbReference type="Pfam" id="PF02368">
    <property type="entry name" value="Big_2"/>
    <property type="match status" value="1"/>
</dbReference>
<dbReference type="InterPro" id="IPR008964">
    <property type="entry name" value="Invasin/intimin_cell_adhesion"/>
</dbReference>
<dbReference type="InterPro" id="IPR016187">
    <property type="entry name" value="CTDL_fold"/>
</dbReference>
<keyword evidence="1" id="KW-0732">Signal</keyword>
<dbReference type="Pfam" id="PF07534">
    <property type="entry name" value="TLD"/>
    <property type="match status" value="1"/>
</dbReference>
<feature type="domain" description="HYR" evidence="6">
    <location>
        <begin position="2822"/>
        <end position="2912"/>
    </location>
</feature>
<feature type="domain" description="TLDc" evidence="7">
    <location>
        <begin position="22"/>
        <end position="204"/>
    </location>
</feature>
<evidence type="ECO:0000313" key="8">
    <source>
        <dbReference type="EMBL" id="NCI48283.1"/>
    </source>
</evidence>
<dbReference type="Gene3D" id="2.60.40.10">
    <property type="entry name" value="Immunoglobulins"/>
    <property type="match status" value="3"/>
</dbReference>
<feature type="domain" description="HYR" evidence="6">
    <location>
        <begin position="2624"/>
        <end position="2705"/>
    </location>
</feature>
<gene>
    <name evidence="8" type="ORF">GWC95_00015</name>
</gene>
<dbReference type="PROSITE" id="PS50025">
    <property type="entry name" value="LAM_G_DOMAIN"/>
    <property type="match status" value="1"/>
</dbReference>
<protein>
    <submittedName>
        <fullName evidence="8">HYR domain-containing protein</fullName>
    </submittedName>
</protein>
<proteinExistence type="predicted"/>
<dbReference type="PANTHER" id="PTHR24273">
    <property type="entry name" value="FI04643P-RELATED"/>
    <property type="match status" value="1"/>
</dbReference>
<feature type="domain" description="Laminin G" evidence="4">
    <location>
        <begin position="2377"/>
        <end position="2548"/>
    </location>
</feature>
<keyword evidence="3" id="KW-1015">Disulfide bond</keyword>